<dbReference type="OrthoDB" id="3363059at2759"/>
<dbReference type="InParanoid" id="A0A168L0S3"/>
<dbReference type="AlphaFoldDB" id="A0A168L0S3"/>
<dbReference type="STRING" id="4829.A0A168L0S3"/>
<evidence type="ECO:0000313" key="1">
    <source>
        <dbReference type="EMBL" id="SAL95820.1"/>
    </source>
</evidence>
<dbReference type="GO" id="GO:0034472">
    <property type="term" value="P:snRNA 3'-end processing"/>
    <property type="evidence" value="ECO:0007669"/>
    <property type="project" value="TreeGrafter"/>
</dbReference>
<keyword evidence="2" id="KW-1185">Reference proteome</keyword>
<reference evidence="1" key="1">
    <citation type="submission" date="2016-04" db="EMBL/GenBank/DDBJ databases">
        <authorList>
            <person name="Evans L.H."/>
            <person name="Alamgir A."/>
            <person name="Owens N."/>
            <person name="Weber N.D."/>
            <person name="Virtaneva K."/>
            <person name="Barbian K."/>
            <person name="Babar A."/>
            <person name="Rosenke K."/>
        </authorList>
    </citation>
    <scope>NUCLEOTIDE SEQUENCE [LARGE SCALE GENOMIC DNA]</scope>
    <source>
        <strain evidence="1">CBS 101.48</strain>
    </source>
</reference>
<organism evidence="1">
    <name type="scientific">Absidia glauca</name>
    <name type="common">Pin mould</name>
    <dbReference type="NCBI Taxonomy" id="4829"/>
    <lineage>
        <taxon>Eukaryota</taxon>
        <taxon>Fungi</taxon>
        <taxon>Fungi incertae sedis</taxon>
        <taxon>Mucoromycota</taxon>
        <taxon>Mucoromycotina</taxon>
        <taxon>Mucoromycetes</taxon>
        <taxon>Mucorales</taxon>
        <taxon>Cunninghamellaceae</taxon>
        <taxon>Absidia</taxon>
    </lineage>
</organism>
<name>A0A168L0S3_ABSGL</name>
<dbReference type="Pfam" id="PF14750">
    <property type="entry name" value="INTS2"/>
    <property type="match status" value="1"/>
</dbReference>
<dbReference type="EMBL" id="LT550481">
    <property type="protein sequence ID" value="SAL95820.1"/>
    <property type="molecule type" value="Genomic_DNA"/>
</dbReference>
<dbReference type="PANTHER" id="PTHR28608:SF1">
    <property type="entry name" value="INTEGRATOR COMPLEX SUBUNIT 2"/>
    <property type="match status" value="1"/>
</dbReference>
<sequence length="609" mass="69373">MQVVNNQSTLNSIATTTLMHGNPPRSIDSLYQLLKSRVFYKANYASWLFDCMLHATLPIHPKFSLLIKEFVYCVFTVDKLDRIPEEWIQPHLDQVHLMQPAHILLTLYMLQFNDAVLSIRTDPSLTSLVSSSSLAPPPPQQHGQTAYTLLDITNKIPLRAMLNYVETTQASKAYSALYPDLINLTANLYPELLDVVSFLLYDGKASFDHALQGAGLRIPLEKVEQVLLDAKHRPKPALKALAYLQTVPLKDMYACAKMLISTLLLPCLDSDMDWRIVDAFISAWEYYHLSLPHEIWLWTTNTLVAPHQSAPYKFDDLIRSPLVVFKADQRIFRSKRLLLLWLHVLSCLRTCSKHGIWKRFHTVYPRPDSRINGRNVMALVNAQDSTMLQLLLEICQEKKEDEHNQAALMNARKLICRFMHGVFIDDRDSLLIKAFHFQTYAANLIPMMVDLVPSMFITHSFLNELTRQPQFEKQVFGIILGCHLCEKYPTEIYRSLAEKSILPRLLKIAFPPASGTDHPQCAPSDYLLQIIPAYKHLACAFPHFGQQILKALHEVQAGLPAGPQAFMGNEGSNKIILFLQLHKALKETIDEVTIQLEQKDSVNKSLLAV</sequence>
<dbReference type="InterPro" id="IPR029321">
    <property type="entry name" value="INTS2"/>
</dbReference>
<evidence type="ECO:0000313" key="2">
    <source>
        <dbReference type="Proteomes" id="UP000078561"/>
    </source>
</evidence>
<dbReference type="OMA" id="SKHRIWK"/>
<dbReference type="PANTHER" id="PTHR28608">
    <property type="entry name" value="INTEGRATOR COMPLEX SUBUNIT 2"/>
    <property type="match status" value="1"/>
</dbReference>
<evidence type="ECO:0008006" key="3">
    <source>
        <dbReference type="Google" id="ProtNLM"/>
    </source>
</evidence>
<dbReference type="GO" id="GO:0032039">
    <property type="term" value="C:integrator complex"/>
    <property type="evidence" value="ECO:0007669"/>
    <property type="project" value="InterPro"/>
</dbReference>
<protein>
    <recommendedName>
        <fullName evidence="3">Integrator complex subunit 2</fullName>
    </recommendedName>
</protein>
<dbReference type="Proteomes" id="UP000078561">
    <property type="component" value="Unassembled WGS sequence"/>
</dbReference>
<gene>
    <name evidence="1" type="primary">ABSGL_01161.1 scaffold 1223</name>
</gene>
<accession>A0A168L0S3</accession>
<proteinExistence type="predicted"/>